<evidence type="ECO:0000313" key="1">
    <source>
        <dbReference type="EMBL" id="KFX02957.1"/>
    </source>
</evidence>
<organism evidence="1 2">
    <name type="scientific">Pectobacterium betavasculorum</name>
    <dbReference type="NCBI Taxonomy" id="55207"/>
    <lineage>
        <taxon>Bacteria</taxon>
        <taxon>Pseudomonadati</taxon>
        <taxon>Pseudomonadota</taxon>
        <taxon>Gammaproteobacteria</taxon>
        <taxon>Enterobacterales</taxon>
        <taxon>Pectobacteriaceae</taxon>
        <taxon>Pectobacterium</taxon>
    </lineage>
</organism>
<sequence length="83" mass="9886">MSTTTDYRLLNDQFVDMAFITQLTGLTDKWFYKLIQLGEFPKPIKLGRSSRWLQSEVEIWLQQRIDQSRNSHVFTLPFLSKCE</sequence>
<accession>A0A093RIH7</accession>
<protein>
    <submittedName>
        <fullName evidence="1">Rha family transcriptional regulator</fullName>
    </submittedName>
</protein>
<dbReference type="EMBL" id="JQHM01000011">
    <property type="protein sequence ID" value="KFX02957.1"/>
    <property type="molecule type" value="Genomic_DNA"/>
</dbReference>
<dbReference type="eggNOG" id="COG3311">
    <property type="taxonomic scope" value="Bacteria"/>
</dbReference>
<evidence type="ECO:0000313" key="2">
    <source>
        <dbReference type="Proteomes" id="UP000032874"/>
    </source>
</evidence>
<dbReference type="STRING" id="55207.KP22_17475"/>
<proteinExistence type="predicted"/>
<dbReference type="InterPro" id="IPR010260">
    <property type="entry name" value="AlpA"/>
</dbReference>
<dbReference type="RefSeq" id="WP_039325362.1">
    <property type="nucleotide sequence ID" value="NZ_JQHM01000011.1"/>
</dbReference>
<gene>
    <name evidence="1" type="ORF">KP22_17475</name>
</gene>
<dbReference type="Proteomes" id="UP000032874">
    <property type="component" value="Unassembled WGS sequence"/>
</dbReference>
<comment type="caution">
    <text evidence="1">The sequence shown here is derived from an EMBL/GenBank/DDBJ whole genome shotgun (WGS) entry which is preliminary data.</text>
</comment>
<dbReference type="Pfam" id="PF05930">
    <property type="entry name" value="Phage_AlpA"/>
    <property type="match status" value="1"/>
</dbReference>
<reference evidence="1 2" key="1">
    <citation type="submission" date="2014-08" db="EMBL/GenBank/DDBJ databases">
        <title>Genome sequences of NCPPB Pectobacterium isolates.</title>
        <authorList>
            <person name="Glover R.H."/>
            <person name="Sapp M."/>
            <person name="Elphinstone J."/>
        </authorList>
    </citation>
    <scope>NUCLEOTIDE SEQUENCE [LARGE SCALE GENOMIC DNA]</scope>
    <source>
        <strain evidence="1 2">NCPPB 2795</strain>
    </source>
</reference>
<dbReference type="AlphaFoldDB" id="A0A093RIH7"/>
<name>A0A093RIH7_9GAMM</name>
<dbReference type="Gene3D" id="1.10.238.160">
    <property type="match status" value="1"/>
</dbReference>